<dbReference type="PANTHER" id="PTHR21666">
    <property type="entry name" value="PEPTIDASE-RELATED"/>
    <property type="match status" value="1"/>
</dbReference>
<dbReference type="InterPro" id="IPR011055">
    <property type="entry name" value="Dup_hybrid_motif"/>
</dbReference>
<dbReference type="OrthoDB" id="9805799at2"/>
<dbReference type="STRING" id="1844972.A7K91_18975"/>
<feature type="coiled-coil region" evidence="1">
    <location>
        <begin position="69"/>
        <end position="120"/>
    </location>
</feature>
<dbReference type="EMBL" id="LYPA01000030">
    <property type="protein sequence ID" value="OBR68014.1"/>
    <property type="molecule type" value="Genomic_DNA"/>
</dbReference>
<keyword evidence="1" id="KW-0175">Coiled coil</keyword>
<feature type="domain" description="M23ase beta-sheet core" evidence="3">
    <location>
        <begin position="220"/>
        <end position="314"/>
    </location>
</feature>
<dbReference type="CDD" id="cd12797">
    <property type="entry name" value="M23_peptidase"/>
    <property type="match status" value="1"/>
</dbReference>
<dbReference type="InterPro" id="IPR016047">
    <property type="entry name" value="M23ase_b-sheet_dom"/>
</dbReference>
<dbReference type="RefSeq" id="WP_068680000.1">
    <property type="nucleotide sequence ID" value="NZ_LYPA01000030.1"/>
</dbReference>
<dbReference type="FunFam" id="2.70.70.10:FF:000006">
    <property type="entry name" value="M23 family peptidase"/>
    <property type="match status" value="1"/>
</dbReference>
<name>A0A1A5YR23_9BACL</name>
<evidence type="ECO:0000256" key="1">
    <source>
        <dbReference type="SAM" id="Coils"/>
    </source>
</evidence>
<keyword evidence="2" id="KW-1133">Transmembrane helix</keyword>
<proteinExistence type="predicted"/>
<dbReference type="Pfam" id="PF01551">
    <property type="entry name" value="Peptidase_M23"/>
    <property type="match status" value="1"/>
</dbReference>
<accession>A0A1A5YR23</accession>
<dbReference type="AlphaFoldDB" id="A0A1A5YR23"/>
<organism evidence="4 5">
    <name type="scientific">Paenibacillus oryzae</name>
    <dbReference type="NCBI Taxonomy" id="1844972"/>
    <lineage>
        <taxon>Bacteria</taxon>
        <taxon>Bacillati</taxon>
        <taxon>Bacillota</taxon>
        <taxon>Bacilli</taxon>
        <taxon>Bacillales</taxon>
        <taxon>Paenibacillaceae</taxon>
        <taxon>Paenibacillus</taxon>
    </lineage>
</organism>
<evidence type="ECO:0000313" key="5">
    <source>
        <dbReference type="Proteomes" id="UP000092024"/>
    </source>
</evidence>
<dbReference type="PANTHER" id="PTHR21666:SF286">
    <property type="entry name" value="LIPOPROTEIN NLPD"/>
    <property type="match status" value="1"/>
</dbReference>
<dbReference type="SUPFAM" id="SSF51261">
    <property type="entry name" value="Duplicated hybrid motif"/>
    <property type="match status" value="1"/>
</dbReference>
<feature type="transmembrane region" description="Helical" evidence="2">
    <location>
        <begin position="29"/>
        <end position="51"/>
    </location>
</feature>
<keyword evidence="5" id="KW-1185">Reference proteome</keyword>
<dbReference type="Gene3D" id="2.70.70.10">
    <property type="entry name" value="Glucose Permease (Domain IIA)"/>
    <property type="match status" value="1"/>
</dbReference>
<evidence type="ECO:0000259" key="3">
    <source>
        <dbReference type="Pfam" id="PF01551"/>
    </source>
</evidence>
<protein>
    <recommendedName>
        <fullName evidence="3">M23ase beta-sheet core domain-containing protein</fullName>
    </recommendedName>
</protein>
<comment type="caution">
    <text evidence="4">The sequence shown here is derived from an EMBL/GenBank/DDBJ whole genome shotgun (WGS) entry which is preliminary data.</text>
</comment>
<dbReference type="GO" id="GO:0004222">
    <property type="term" value="F:metalloendopeptidase activity"/>
    <property type="evidence" value="ECO:0007669"/>
    <property type="project" value="TreeGrafter"/>
</dbReference>
<reference evidence="4 5" key="1">
    <citation type="submission" date="2016-05" db="EMBL/GenBank/DDBJ databases">
        <title>Paenibacillus oryzae. sp. nov., isolated from the rice root.</title>
        <authorList>
            <person name="Zhang J."/>
            <person name="Zhang X."/>
        </authorList>
    </citation>
    <scope>NUCLEOTIDE SEQUENCE [LARGE SCALE GENOMIC DNA]</scope>
    <source>
        <strain evidence="4 5">1DrF-4</strain>
    </source>
</reference>
<evidence type="ECO:0000313" key="4">
    <source>
        <dbReference type="EMBL" id="OBR68014.1"/>
    </source>
</evidence>
<dbReference type="Proteomes" id="UP000092024">
    <property type="component" value="Unassembled WGS sequence"/>
</dbReference>
<gene>
    <name evidence="4" type="ORF">A7K91_18975</name>
</gene>
<keyword evidence="2" id="KW-0812">Transmembrane</keyword>
<keyword evidence="2" id="KW-0472">Membrane</keyword>
<evidence type="ECO:0000256" key="2">
    <source>
        <dbReference type="SAM" id="Phobius"/>
    </source>
</evidence>
<dbReference type="InterPro" id="IPR050570">
    <property type="entry name" value="Cell_wall_metabolism_enzyme"/>
</dbReference>
<sequence>MKWMSKRFTLVFIPDASQSVRRYSVSASLLVLIPAFFILMTVCAALFIYLYTDNQDAIGRLAGHITASQEQHAEELSTKNNQIAALESDLAVLAEQAREIQNKMNDIAELEAQLKDIAGIESSEVQISSALTMESGGQGGEEFPLSKLDDEQLAEQTMQNFSALAQLMEELKPSLESTMEAMLQYQHIQDITPSIWPADSRKITSTFGIRRDPFTRRTSLHSGLDLGGSRGDPIYAAADGVITLSENTYPQGNNIIIDHGRGIKTRYLHLNKRLVEVGDTVTKGQQIGELGNTGRSTGPHLHYEVFVNDTNVNPMPYLKEDREERE</sequence>